<feature type="domain" description="C2" evidence="1">
    <location>
        <begin position="106"/>
        <end position="191"/>
    </location>
</feature>
<dbReference type="Gene3D" id="2.60.40.150">
    <property type="entry name" value="C2 domain"/>
    <property type="match status" value="1"/>
</dbReference>
<gene>
    <name evidence="2" type="primary">CPNE8_1</name>
    <name evidence="2" type="ORF">BGZ99_000131</name>
</gene>
<dbReference type="GO" id="GO:0071277">
    <property type="term" value="P:cellular response to calcium ion"/>
    <property type="evidence" value="ECO:0007669"/>
    <property type="project" value="TreeGrafter"/>
</dbReference>
<dbReference type="PANTHER" id="PTHR10857:SF106">
    <property type="entry name" value="C2 DOMAIN-CONTAINING PROTEIN"/>
    <property type="match status" value="1"/>
</dbReference>
<dbReference type="PANTHER" id="PTHR10857">
    <property type="entry name" value="COPINE"/>
    <property type="match status" value="1"/>
</dbReference>
<dbReference type="InterPro" id="IPR000008">
    <property type="entry name" value="C2_dom"/>
</dbReference>
<dbReference type="EMBL" id="JAAAIP010001002">
    <property type="protein sequence ID" value="KAG0310819.1"/>
    <property type="molecule type" value="Genomic_DNA"/>
</dbReference>
<name>A0A9P6R1M2_9FUNG</name>
<evidence type="ECO:0000313" key="2">
    <source>
        <dbReference type="EMBL" id="KAG0310819.1"/>
    </source>
</evidence>
<accession>A0A9P6R1M2</accession>
<feature type="non-terminal residue" evidence="2">
    <location>
        <position position="227"/>
    </location>
</feature>
<feature type="domain" description="C2" evidence="1">
    <location>
        <begin position="2"/>
        <end position="63"/>
    </location>
</feature>
<dbReference type="InterPro" id="IPR045052">
    <property type="entry name" value="Copine"/>
</dbReference>
<dbReference type="SUPFAM" id="SSF49562">
    <property type="entry name" value="C2 domain (Calcium/lipid-binding domain, CaLB)"/>
    <property type="match status" value="2"/>
</dbReference>
<evidence type="ECO:0000259" key="1">
    <source>
        <dbReference type="Pfam" id="PF00168"/>
    </source>
</evidence>
<dbReference type="Proteomes" id="UP000738325">
    <property type="component" value="Unassembled WGS sequence"/>
</dbReference>
<comment type="caution">
    <text evidence="2">The sequence shown here is derived from an EMBL/GenBank/DDBJ whole genome shotgun (WGS) entry which is preliminary data.</text>
</comment>
<keyword evidence="3" id="KW-1185">Reference proteome</keyword>
<organism evidence="2 3">
    <name type="scientific">Dissophora globulifera</name>
    <dbReference type="NCBI Taxonomy" id="979702"/>
    <lineage>
        <taxon>Eukaryota</taxon>
        <taxon>Fungi</taxon>
        <taxon>Fungi incertae sedis</taxon>
        <taxon>Mucoromycota</taxon>
        <taxon>Mortierellomycotina</taxon>
        <taxon>Mortierellomycetes</taxon>
        <taxon>Mortierellales</taxon>
        <taxon>Mortierellaceae</taxon>
        <taxon>Dissophora</taxon>
    </lineage>
</organism>
<dbReference type="OrthoDB" id="5855668at2759"/>
<dbReference type="InterPro" id="IPR035892">
    <property type="entry name" value="C2_domain_sf"/>
</dbReference>
<dbReference type="Pfam" id="PF00168">
    <property type="entry name" value="C2"/>
    <property type="match status" value="2"/>
</dbReference>
<dbReference type="GO" id="GO:0005544">
    <property type="term" value="F:calcium-dependent phospholipid binding"/>
    <property type="evidence" value="ECO:0007669"/>
    <property type="project" value="InterPro"/>
</dbReference>
<proteinExistence type="predicted"/>
<reference evidence="2" key="1">
    <citation type="journal article" date="2020" name="Fungal Divers.">
        <title>Resolving the Mortierellaceae phylogeny through synthesis of multi-gene phylogenetics and phylogenomics.</title>
        <authorList>
            <person name="Vandepol N."/>
            <person name="Liber J."/>
            <person name="Desiro A."/>
            <person name="Na H."/>
            <person name="Kennedy M."/>
            <person name="Barry K."/>
            <person name="Grigoriev I.V."/>
            <person name="Miller A.N."/>
            <person name="O'Donnell K."/>
            <person name="Stajich J.E."/>
            <person name="Bonito G."/>
        </authorList>
    </citation>
    <scope>NUCLEOTIDE SEQUENCE</scope>
    <source>
        <strain evidence="2">REB-010B</strain>
    </source>
</reference>
<dbReference type="GO" id="GO:0005886">
    <property type="term" value="C:plasma membrane"/>
    <property type="evidence" value="ECO:0007669"/>
    <property type="project" value="TreeGrafter"/>
</dbReference>
<sequence>MTERIKDSLNPTFIKGLEIDFHFGTFQQLKFIVHAINCKDHVDFSELNYLGEAEINLGSIIDSLGGQVVLNLRHREFGRFAGKTMGQIVIHVEELAVSRNTLNFSIRGQNLTKKGIFKSPPTTFFLIQRADKNGTFSPVYRSDMIESKYDPEWKAFSIKESVICNGDFKRRLKIDIMKHKGLKCDKLIGSTAEFTIGELSQHRYSRPMAILPTTGEAALIIQSFSIT</sequence>
<dbReference type="AlphaFoldDB" id="A0A9P6R1M2"/>
<protein>
    <submittedName>
        <fullName evidence="2">Copine-8</fullName>
    </submittedName>
</protein>
<evidence type="ECO:0000313" key="3">
    <source>
        <dbReference type="Proteomes" id="UP000738325"/>
    </source>
</evidence>